<comment type="similarity">
    <text evidence="3">Belongs to the expansin family. Expansin A subfamily.</text>
</comment>
<keyword evidence="5" id="KW-0964">Secreted</keyword>
<evidence type="ECO:0000256" key="6">
    <source>
        <dbReference type="ARBA" id="ARBA00022729"/>
    </source>
</evidence>
<evidence type="ECO:0008006" key="13">
    <source>
        <dbReference type="Google" id="ProtNLM"/>
    </source>
</evidence>
<evidence type="ECO:0000256" key="3">
    <source>
        <dbReference type="ARBA" id="ARBA00005392"/>
    </source>
</evidence>
<evidence type="ECO:0000256" key="8">
    <source>
        <dbReference type="ARBA" id="ARBA00023316"/>
    </source>
</evidence>
<dbReference type="GO" id="GO:0005576">
    <property type="term" value="C:extracellular region"/>
    <property type="evidence" value="ECO:0007669"/>
    <property type="project" value="InterPro"/>
</dbReference>
<evidence type="ECO:0000256" key="2">
    <source>
        <dbReference type="ARBA" id="ARBA00004191"/>
    </source>
</evidence>
<evidence type="ECO:0000256" key="5">
    <source>
        <dbReference type="ARBA" id="ARBA00022525"/>
    </source>
</evidence>
<protein>
    <recommendedName>
        <fullName evidence="13">Expansin</fullName>
    </recommendedName>
</protein>
<dbReference type="InterPro" id="IPR036908">
    <property type="entry name" value="RlpA-like_sf"/>
</dbReference>
<sequence length="439" mass="48795">MEDYMRGCTRKLALWYTRTFKPIMTHDELEPIMATLGFVGLPPSSSSSAATKEYVFSAAGGWRSKWAPPTEVPLPRPRLPYPRIDGLHIYTYRAFIDAVNCSLEMSDISDLFHVRGMPLHDLHRISDRNRKWRKMEEDDSVFVYREGTLDQATFNLYHSTNKNISNSTASNSGSSVTSNNSIVIREKGNNTPVSCIVPLKDIIVNIAAARDVEEWKTATATYSKETDGSIIIEGACGYGDLHRISYGKLSAGLSGILFNKGSTCGACYELRCVDHILWCLQGSPSVILTATDFCPPNFGLSADYGGWCNFPKEHFEMSEAAFGEIAKKKADIVPVQYRRVKCERNGGIRFMVGGSSHFYQVLITNVGLDGEVLAVKVKGSRTGWIPLARNWGQNWQSNVNLKGQPLSFEVTVSSGRTVTSYNVAPANWQFGQTFEGKQF</sequence>
<keyword evidence="12" id="KW-1185">Reference proteome</keyword>
<dbReference type="EMBL" id="RDQH01000336">
    <property type="protein sequence ID" value="RXH87813.1"/>
    <property type="molecule type" value="Genomic_DNA"/>
</dbReference>
<dbReference type="Pfam" id="PF03330">
    <property type="entry name" value="DPBB_1"/>
    <property type="match status" value="1"/>
</dbReference>
<organism evidence="11 12">
    <name type="scientific">Malus domestica</name>
    <name type="common">Apple</name>
    <name type="synonym">Pyrus malus</name>
    <dbReference type="NCBI Taxonomy" id="3750"/>
    <lineage>
        <taxon>Eukaryota</taxon>
        <taxon>Viridiplantae</taxon>
        <taxon>Streptophyta</taxon>
        <taxon>Embryophyta</taxon>
        <taxon>Tracheophyta</taxon>
        <taxon>Spermatophyta</taxon>
        <taxon>Magnoliopsida</taxon>
        <taxon>eudicotyledons</taxon>
        <taxon>Gunneridae</taxon>
        <taxon>Pentapetalae</taxon>
        <taxon>rosids</taxon>
        <taxon>fabids</taxon>
        <taxon>Rosales</taxon>
        <taxon>Rosaceae</taxon>
        <taxon>Amygdaloideae</taxon>
        <taxon>Maleae</taxon>
        <taxon>Malus</taxon>
    </lineage>
</organism>
<proteinExistence type="inferred from homology"/>
<dbReference type="InterPro" id="IPR009009">
    <property type="entry name" value="RlpA-like_DPBB"/>
</dbReference>
<name>A0A498J1V9_MALDO</name>
<dbReference type="Pfam" id="PF01357">
    <property type="entry name" value="Expansin_C"/>
    <property type="match status" value="1"/>
</dbReference>
<feature type="domain" description="Expansin-like EG45" evidence="9">
    <location>
        <begin position="233"/>
        <end position="347"/>
    </location>
</feature>
<feature type="domain" description="Expansin-like CBD" evidence="10">
    <location>
        <begin position="357"/>
        <end position="436"/>
    </location>
</feature>
<dbReference type="SMART" id="SM00837">
    <property type="entry name" value="DPBB_1"/>
    <property type="match status" value="1"/>
</dbReference>
<dbReference type="InterPro" id="IPR002963">
    <property type="entry name" value="Expansin"/>
</dbReference>
<dbReference type="Gene3D" id="2.60.40.760">
    <property type="entry name" value="Expansin, cellulose-binding-like domain"/>
    <property type="match status" value="1"/>
</dbReference>
<dbReference type="PRINTS" id="PR01226">
    <property type="entry name" value="EXPANSIN"/>
</dbReference>
<dbReference type="PROSITE" id="PS50843">
    <property type="entry name" value="EXPANSIN_CBD"/>
    <property type="match status" value="1"/>
</dbReference>
<evidence type="ECO:0000259" key="9">
    <source>
        <dbReference type="PROSITE" id="PS50842"/>
    </source>
</evidence>
<dbReference type="InterPro" id="IPR007117">
    <property type="entry name" value="Expansin_CBD"/>
</dbReference>
<dbReference type="InterPro" id="IPR007112">
    <property type="entry name" value="Expansin/allergen_DPBB_dom"/>
</dbReference>
<dbReference type="SUPFAM" id="SSF50685">
    <property type="entry name" value="Barwin-like endoglucanases"/>
    <property type="match status" value="1"/>
</dbReference>
<evidence type="ECO:0000313" key="12">
    <source>
        <dbReference type="Proteomes" id="UP000290289"/>
    </source>
</evidence>
<keyword evidence="8" id="KW-0961">Cell wall biogenesis/degradation</keyword>
<dbReference type="PRINTS" id="PR01225">
    <property type="entry name" value="EXPANSNFAMLY"/>
</dbReference>
<dbReference type="SUPFAM" id="SSF49590">
    <property type="entry name" value="PHL pollen allergen"/>
    <property type="match status" value="1"/>
</dbReference>
<dbReference type="AlphaFoldDB" id="A0A498J1V9"/>
<comment type="caution">
    <text evidence="11">The sequence shown here is derived from an EMBL/GenBank/DDBJ whole genome shotgun (WGS) entry which is preliminary data.</text>
</comment>
<evidence type="ECO:0000256" key="4">
    <source>
        <dbReference type="ARBA" id="ARBA00022512"/>
    </source>
</evidence>
<keyword evidence="7" id="KW-0472">Membrane</keyword>
<dbReference type="PANTHER" id="PTHR31867">
    <property type="entry name" value="EXPANSIN-A15"/>
    <property type="match status" value="1"/>
</dbReference>
<accession>A0A498J1V9</accession>
<gene>
    <name evidence="11" type="ORF">DVH24_034713</name>
</gene>
<dbReference type="InterPro" id="IPR036749">
    <property type="entry name" value="Expansin_CBD_sf"/>
</dbReference>
<evidence type="ECO:0000259" key="10">
    <source>
        <dbReference type="PROSITE" id="PS50843"/>
    </source>
</evidence>
<dbReference type="FunFam" id="2.60.40.760:FF:000001">
    <property type="entry name" value="Expansin"/>
    <property type="match status" value="1"/>
</dbReference>
<dbReference type="Gene3D" id="2.40.40.10">
    <property type="entry name" value="RlpA-like domain"/>
    <property type="match status" value="1"/>
</dbReference>
<dbReference type="PROSITE" id="PS50842">
    <property type="entry name" value="EXPANSIN_EG45"/>
    <property type="match status" value="1"/>
</dbReference>
<dbReference type="STRING" id="3750.A0A498J1V9"/>
<dbReference type="CDD" id="cd22274">
    <property type="entry name" value="DPBB_EXPA_N"/>
    <property type="match status" value="1"/>
</dbReference>
<dbReference type="InterPro" id="IPR007118">
    <property type="entry name" value="Expan_Lol_pI"/>
</dbReference>
<dbReference type="GO" id="GO:0009653">
    <property type="term" value="P:anatomical structure morphogenesis"/>
    <property type="evidence" value="ECO:0007669"/>
    <property type="project" value="UniProtKB-ARBA"/>
</dbReference>
<reference evidence="11 12" key="1">
    <citation type="submission" date="2018-10" db="EMBL/GenBank/DDBJ databases">
        <title>A high-quality apple genome assembly.</title>
        <authorList>
            <person name="Hu J."/>
        </authorList>
    </citation>
    <scope>NUCLEOTIDE SEQUENCE [LARGE SCALE GENOMIC DNA]</scope>
    <source>
        <strain evidence="12">cv. HFTH1</strain>
        <tissue evidence="11">Young leaf</tissue>
    </source>
</reference>
<evidence type="ECO:0000256" key="1">
    <source>
        <dbReference type="ARBA" id="ARBA00004170"/>
    </source>
</evidence>
<comment type="subcellular location">
    <subcellularLocation>
        <location evidence="1">Membrane</location>
        <topology evidence="1">Peripheral membrane protein</topology>
    </subcellularLocation>
    <subcellularLocation>
        <location evidence="2">Secreted</location>
        <location evidence="2">Cell wall</location>
    </subcellularLocation>
</comment>
<dbReference type="GO" id="GO:0016020">
    <property type="term" value="C:membrane"/>
    <property type="evidence" value="ECO:0007669"/>
    <property type="project" value="UniProtKB-SubCell"/>
</dbReference>
<keyword evidence="4" id="KW-0134">Cell wall</keyword>
<dbReference type="Proteomes" id="UP000290289">
    <property type="component" value="Chromosome 10"/>
</dbReference>
<keyword evidence="6" id="KW-0732">Signal</keyword>
<dbReference type="GO" id="GO:0009664">
    <property type="term" value="P:plant-type cell wall organization"/>
    <property type="evidence" value="ECO:0007669"/>
    <property type="project" value="InterPro"/>
</dbReference>
<evidence type="ECO:0000313" key="11">
    <source>
        <dbReference type="EMBL" id="RXH87813.1"/>
    </source>
</evidence>
<evidence type="ECO:0000256" key="7">
    <source>
        <dbReference type="ARBA" id="ARBA00023136"/>
    </source>
</evidence>